<dbReference type="PANTHER" id="PTHR33495:SF2">
    <property type="entry name" value="ANTI-SIGMA FACTOR ANTAGONIST TM_1081-RELATED"/>
    <property type="match status" value="1"/>
</dbReference>
<dbReference type="Proteomes" id="UP000245683">
    <property type="component" value="Unassembled WGS sequence"/>
</dbReference>
<keyword evidence="5" id="KW-1185">Reference proteome</keyword>
<dbReference type="PANTHER" id="PTHR33495">
    <property type="entry name" value="ANTI-SIGMA FACTOR ANTAGONIST TM_1081-RELATED-RELATED"/>
    <property type="match status" value="1"/>
</dbReference>
<dbReference type="SUPFAM" id="SSF52091">
    <property type="entry name" value="SpoIIaa-like"/>
    <property type="match status" value="1"/>
</dbReference>
<comment type="similarity">
    <text evidence="1 2">Belongs to the anti-sigma-factor antagonist family.</text>
</comment>
<feature type="domain" description="STAS" evidence="3">
    <location>
        <begin position="20"/>
        <end position="125"/>
    </location>
</feature>
<dbReference type="InterPro" id="IPR002645">
    <property type="entry name" value="STAS_dom"/>
</dbReference>
<dbReference type="InterPro" id="IPR003658">
    <property type="entry name" value="Anti-sigma_ant"/>
</dbReference>
<dbReference type="NCBIfam" id="TIGR00377">
    <property type="entry name" value="ant_ant_sig"/>
    <property type="match status" value="1"/>
</dbReference>
<dbReference type="Gene3D" id="3.30.750.24">
    <property type="entry name" value="STAS domain"/>
    <property type="match status" value="1"/>
</dbReference>
<evidence type="ECO:0000256" key="1">
    <source>
        <dbReference type="ARBA" id="ARBA00009013"/>
    </source>
</evidence>
<gene>
    <name evidence="4" type="ORF">DLJ46_15080</name>
</gene>
<evidence type="ECO:0000313" key="4">
    <source>
        <dbReference type="EMBL" id="PWU47362.1"/>
    </source>
</evidence>
<comment type="caution">
    <text evidence="4">The sequence shown here is derived from an EMBL/GenBank/DDBJ whole genome shotgun (WGS) entry which is preliminary data.</text>
</comment>
<evidence type="ECO:0000313" key="5">
    <source>
        <dbReference type="Proteomes" id="UP000245683"/>
    </source>
</evidence>
<organism evidence="4 5">
    <name type="scientific">Micromonospora globispora</name>
    <dbReference type="NCBI Taxonomy" id="1450148"/>
    <lineage>
        <taxon>Bacteria</taxon>
        <taxon>Bacillati</taxon>
        <taxon>Actinomycetota</taxon>
        <taxon>Actinomycetes</taxon>
        <taxon>Micromonosporales</taxon>
        <taxon>Micromonosporaceae</taxon>
        <taxon>Micromonospora</taxon>
    </lineage>
</organism>
<dbReference type="RefSeq" id="WP_109945286.1">
    <property type="nucleotide sequence ID" value="NZ_QGGF01000026.1"/>
</dbReference>
<dbReference type="EMBL" id="QGSV01000193">
    <property type="protein sequence ID" value="PWU47362.1"/>
    <property type="molecule type" value="Genomic_DNA"/>
</dbReference>
<dbReference type="CDD" id="cd07043">
    <property type="entry name" value="STAS_anti-anti-sigma_factors"/>
    <property type="match status" value="1"/>
</dbReference>
<evidence type="ECO:0000256" key="2">
    <source>
        <dbReference type="RuleBase" id="RU003749"/>
    </source>
</evidence>
<name>A0A317K6D3_9ACTN</name>
<dbReference type="GO" id="GO:0043856">
    <property type="term" value="F:anti-sigma factor antagonist activity"/>
    <property type="evidence" value="ECO:0007669"/>
    <property type="project" value="InterPro"/>
</dbReference>
<reference evidence="5" key="1">
    <citation type="submission" date="2018-05" db="EMBL/GenBank/DDBJ databases">
        <title>Micromonospora globispora sp. nov. and Micromonospora rugosa sp. nov., isolated from marine sediment.</title>
        <authorList>
            <person name="Carro L."/>
            <person name="Aysel V."/>
            <person name="Cetin D."/>
            <person name="Igual J.M."/>
            <person name="Klenk H.-P."/>
            <person name="Trujillo M.E."/>
            <person name="Sahin N."/>
        </authorList>
    </citation>
    <scope>NUCLEOTIDE SEQUENCE [LARGE SCALE GENOMIC DNA]</scope>
    <source>
        <strain evidence="5">S2904</strain>
    </source>
</reference>
<protein>
    <recommendedName>
        <fullName evidence="2">Anti-sigma factor antagonist</fullName>
    </recommendedName>
</protein>
<dbReference type="AlphaFoldDB" id="A0A317K6D3"/>
<dbReference type="PROSITE" id="PS50801">
    <property type="entry name" value="STAS"/>
    <property type="match status" value="1"/>
</dbReference>
<sequence length="125" mass="13577">MFTHRMSARLKPRPYRDPLLSLHVATSGRVTVVVVRGEVDMSNAHLLTDLAGCLLCDHPPRLVLDLAKVTFFGAAGINALLRIQQAATADAVDLVLCDPSRITVRVLTATGDIDRFRSHTTTTTA</sequence>
<dbReference type="Pfam" id="PF01740">
    <property type="entry name" value="STAS"/>
    <property type="match status" value="1"/>
</dbReference>
<dbReference type="OrthoDB" id="3400962at2"/>
<accession>A0A317K6D3</accession>
<proteinExistence type="inferred from homology"/>
<dbReference type="InterPro" id="IPR036513">
    <property type="entry name" value="STAS_dom_sf"/>
</dbReference>
<evidence type="ECO:0000259" key="3">
    <source>
        <dbReference type="PROSITE" id="PS50801"/>
    </source>
</evidence>